<dbReference type="OrthoDB" id="9942873at2"/>
<dbReference type="EMBL" id="LSOG01000067">
    <property type="protein sequence ID" value="OEH46512.1"/>
    <property type="molecule type" value="Genomic_DNA"/>
</dbReference>
<dbReference type="Proteomes" id="UP000095229">
    <property type="component" value="Unassembled WGS sequence"/>
</dbReference>
<dbReference type="PATRIC" id="fig|45071.6.peg.2454"/>
<name>A0A1E5JPR0_9GAMM</name>
<sequence length="190" mass="21734">MSRLKDFANFANRVYKKLSGSEKETSTPITPEKISDPMDPIKDSYGKMGLILAESQNKTGKSRKSTLLDAIATIRTDFQIYNGAKNQIRTHNGGIKEEYIGNEMKSMKVQAGKITTQLDDNGWKKYFEMPYQQAWEAIDQNQSMPQEVRKNLKELCKEYCFDFQNFESDLKSGAFKLPEDNNSITTPSFQ</sequence>
<evidence type="ECO:0000313" key="2">
    <source>
        <dbReference type="EMBL" id="OEH46512.1"/>
    </source>
</evidence>
<dbReference type="RefSeq" id="WP_058518066.1">
    <property type="nucleotide sequence ID" value="NZ_CAAAIE010000011.1"/>
</dbReference>
<dbReference type="STRING" id="45071.Lpar_2288"/>
<evidence type="ECO:0000313" key="3">
    <source>
        <dbReference type="Proteomes" id="UP000095229"/>
    </source>
</evidence>
<feature type="region of interest" description="Disordered" evidence="1">
    <location>
        <begin position="19"/>
        <end position="38"/>
    </location>
</feature>
<keyword evidence="3" id="KW-1185">Reference proteome</keyword>
<dbReference type="AlphaFoldDB" id="A0A1E5JPR0"/>
<accession>A0A1E5JPR0</accession>
<proteinExistence type="predicted"/>
<protein>
    <submittedName>
        <fullName evidence="2">Uncharacterized protein</fullName>
    </submittedName>
</protein>
<comment type="caution">
    <text evidence="2">The sequence shown here is derived from an EMBL/GenBank/DDBJ whole genome shotgun (WGS) entry which is preliminary data.</text>
</comment>
<reference evidence="2 3" key="1">
    <citation type="submission" date="2016-02" db="EMBL/GenBank/DDBJ databases">
        <title>Secondary metabolites in Legionella.</title>
        <authorList>
            <person name="Tobias N.J."/>
            <person name="Bode H.B."/>
        </authorList>
    </citation>
    <scope>NUCLEOTIDE SEQUENCE [LARGE SCALE GENOMIC DNA]</scope>
    <source>
        <strain evidence="2 3">DSM 19216</strain>
    </source>
</reference>
<gene>
    <name evidence="2" type="ORF">lpari_02528</name>
</gene>
<organism evidence="2 3">
    <name type="scientific">Legionella parisiensis</name>
    <dbReference type="NCBI Taxonomy" id="45071"/>
    <lineage>
        <taxon>Bacteria</taxon>
        <taxon>Pseudomonadati</taxon>
        <taxon>Pseudomonadota</taxon>
        <taxon>Gammaproteobacteria</taxon>
        <taxon>Legionellales</taxon>
        <taxon>Legionellaceae</taxon>
        <taxon>Legionella</taxon>
    </lineage>
</organism>
<evidence type="ECO:0000256" key="1">
    <source>
        <dbReference type="SAM" id="MobiDB-lite"/>
    </source>
</evidence>